<accession>A0ABT3GXM0</accession>
<reference evidence="1 2" key="1">
    <citation type="submission" date="2022-10" db="EMBL/GenBank/DDBJ databases">
        <title>Pararhodobacter sp. nov., isolated from marine algae.</title>
        <authorList>
            <person name="Choi B.J."/>
            <person name="Kim J.M."/>
            <person name="Lee J.K."/>
            <person name="Choi D.G."/>
            <person name="Jeon C.O."/>
        </authorList>
    </citation>
    <scope>NUCLEOTIDE SEQUENCE [LARGE SCALE GENOMIC DNA]</scope>
    <source>
        <strain evidence="1 2">ZQ420</strain>
    </source>
</reference>
<name>A0ABT3GXM0_9RHOB</name>
<comment type="caution">
    <text evidence="1">The sequence shown here is derived from an EMBL/GenBank/DDBJ whole genome shotgun (WGS) entry which is preliminary data.</text>
</comment>
<dbReference type="EMBL" id="JAPDFL010000001">
    <property type="protein sequence ID" value="MCW1932303.1"/>
    <property type="molecule type" value="Genomic_DNA"/>
</dbReference>
<proteinExistence type="predicted"/>
<protein>
    <submittedName>
        <fullName evidence="1">Uncharacterized protein</fullName>
    </submittedName>
</protein>
<evidence type="ECO:0000313" key="2">
    <source>
        <dbReference type="Proteomes" id="UP001208938"/>
    </source>
</evidence>
<evidence type="ECO:0000313" key="1">
    <source>
        <dbReference type="EMBL" id="MCW1932303.1"/>
    </source>
</evidence>
<keyword evidence="2" id="KW-1185">Reference proteome</keyword>
<dbReference type="Proteomes" id="UP001208938">
    <property type="component" value="Unassembled WGS sequence"/>
</dbReference>
<organism evidence="1 2">
    <name type="scientific">Pararhodobacter zhoushanensis</name>
    <dbReference type="NCBI Taxonomy" id="2479545"/>
    <lineage>
        <taxon>Bacteria</taxon>
        <taxon>Pseudomonadati</taxon>
        <taxon>Pseudomonadota</taxon>
        <taxon>Alphaproteobacteria</taxon>
        <taxon>Rhodobacterales</taxon>
        <taxon>Paracoccaceae</taxon>
        <taxon>Pararhodobacter</taxon>
    </lineage>
</organism>
<dbReference type="RefSeq" id="WP_264505319.1">
    <property type="nucleotide sequence ID" value="NZ_JAPDFL010000001.1"/>
</dbReference>
<gene>
    <name evidence="1" type="ORF">OKW52_08545</name>
</gene>
<sequence>MHVRGRSPTGTEDSDRCWRRGATLRGAYGREAARLAGQEIARLDLAFGDDVVIATFGDPNASDHLDMVSHNRRTTLTYSGPHAATLPAFVGQLIAEMPGLPMHRTSDLDARITMYPPSCTSHTVTTIVMSNGYEIGERDGRAFRFPEMSTPGCGEIVFIGFGIHDDAPVEGLLPRAEGLVRSIMMEAGYDAARFLR</sequence>